<dbReference type="GO" id="GO:0005634">
    <property type="term" value="C:nucleus"/>
    <property type="evidence" value="ECO:0007669"/>
    <property type="project" value="UniProtKB-SubCell"/>
</dbReference>
<feature type="coiled-coil region" evidence="7">
    <location>
        <begin position="73"/>
        <end position="100"/>
    </location>
</feature>
<dbReference type="Proteomes" id="UP000183832">
    <property type="component" value="Unassembled WGS sequence"/>
</dbReference>
<dbReference type="CDD" id="cd14820">
    <property type="entry name" value="TRAX"/>
    <property type="match status" value="1"/>
</dbReference>
<dbReference type="InterPro" id="IPR036081">
    <property type="entry name" value="Translin_sf"/>
</dbReference>
<feature type="binding site" evidence="6">
    <location>
        <position position="182"/>
    </location>
    <ligand>
        <name>Mg(2+)</name>
        <dbReference type="ChEBI" id="CHEBI:18420"/>
    </ligand>
</feature>
<feature type="region of interest" description="Disordered" evidence="8">
    <location>
        <begin position="1"/>
        <end position="29"/>
    </location>
</feature>
<name>A0A1J1HPS5_9DIPT</name>
<dbReference type="Gene3D" id="1.20.58.200">
    <property type="entry name" value="Translin, domain 2"/>
    <property type="match status" value="1"/>
</dbReference>
<evidence type="ECO:0000256" key="5">
    <source>
        <dbReference type="ARBA" id="ARBA00023242"/>
    </source>
</evidence>
<evidence type="ECO:0000256" key="3">
    <source>
        <dbReference type="ARBA" id="ARBA00005902"/>
    </source>
</evidence>
<evidence type="ECO:0000256" key="1">
    <source>
        <dbReference type="ARBA" id="ARBA00004123"/>
    </source>
</evidence>
<keyword evidence="5" id="KW-0539">Nucleus</keyword>
<keyword evidence="7" id="KW-0175">Coiled coil</keyword>
<feature type="compositionally biased region" description="Basic and acidic residues" evidence="8">
    <location>
        <begin position="12"/>
        <end position="27"/>
    </location>
</feature>
<dbReference type="GO" id="GO:0046872">
    <property type="term" value="F:metal ion binding"/>
    <property type="evidence" value="ECO:0007669"/>
    <property type="project" value="UniProtKB-KW"/>
</dbReference>
<keyword evidence="4" id="KW-0963">Cytoplasm</keyword>
<evidence type="ECO:0000313" key="10">
    <source>
        <dbReference type="Proteomes" id="UP000183832"/>
    </source>
</evidence>
<organism evidence="9 10">
    <name type="scientific">Clunio marinus</name>
    <dbReference type="NCBI Taxonomy" id="568069"/>
    <lineage>
        <taxon>Eukaryota</taxon>
        <taxon>Metazoa</taxon>
        <taxon>Ecdysozoa</taxon>
        <taxon>Arthropoda</taxon>
        <taxon>Hexapoda</taxon>
        <taxon>Insecta</taxon>
        <taxon>Pterygota</taxon>
        <taxon>Neoptera</taxon>
        <taxon>Endopterygota</taxon>
        <taxon>Diptera</taxon>
        <taxon>Nematocera</taxon>
        <taxon>Chironomoidea</taxon>
        <taxon>Chironomidae</taxon>
        <taxon>Clunio</taxon>
    </lineage>
</organism>
<keyword evidence="10" id="KW-1185">Reference proteome</keyword>
<feature type="binding site" evidence="6">
    <location>
        <position position="130"/>
    </location>
    <ligand>
        <name>Mg(2+)</name>
        <dbReference type="ChEBI" id="CHEBI:18420"/>
    </ligand>
</feature>
<evidence type="ECO:0000256" key="6">
    <source>
        <dbReference type="PIRSR" id="PIRSR602848-1"/>
    </source>
</evidence>
<dbReference type="InterPro" id="IPR002848">
    <property type="entry name" value="Translin_fam"/>
</dbReference>
<evidence type="ECO:0000256" key="4">
    <source>
        <dbReference type="ARBA" id="ARBA00022490"/>
    </source>
</evidence>
<evidence type="ECO:0000256" key="7">
    <source>
        <dbReference type="SAM" id="Coils"/>
    </source>
</evidence>
<dbReference type="SUPFAM" id="SSF74784">
    <property type="entry name" value="Translin"/>
    <property type="match status" value="1"/>
</dbReference>
<protein>
    <submittedName>
        <fullName evidence="9">CLUMA_CG003776, isoform A</fullName>
    </submittedName>
</protein>
<dbReference type="AlphaFoldDB" id="A0A1J1HPS5"/>
<dbReference type="GO" id="GO:0005737">
    <property type="term" value="C:cytoplasm"/>
    <property type="evidence" value="ECO:0007669"/>
    <property type="project" value="UniProtKB-SubCell"/>
</dbReference>
<comment type="similarity">
    <text evidence="3">Belongs to the translin family.</text>
</comment>
<dbReference type="Pfam" id="PF01997">
    <property type="entry name" value="Translin"/>
    <property type="match status" value="1"/>
</dbReference>
<dbReference type="OrthoDB" id="31005at2759"/>
<keyword evidence="6" id="KW-0479">Metal-binding</keyword>
<evidence type="ECO:0000313" key="9">
    <source>
        <dbReference type="EMBL" id="CRK90055.1"/>
    </source>
</evidence>
<comment type="subcellular location">
    <subcellularLocation>
        <location evidence="2">Cytoplasm</location>
    </subcellularLocation>
    <subcellularLocation>
        <location evidence="1">Nucleus</location>
    </subcellularLocation>
</comment>
<dbReference type="PANTHER" id="PTHR10741">
    <property type="entry name" value="TRANSLIN AND TRANSLIN ASSOCIATED PROTEIN X"/>
    <property type="match status" value="1"/>
</dbReference>
<dbReference type="EMBL" id="CVRI01000015">
    <property type="protein sequence ID" value="CRK90055.1"/>
    <property type="molecule type" value="Genomic_DNA"/>
</dbReference>
<gene>
    <name evidence="9" type="ORF">CLUMA_CG003776</name>
</gene>
<proteinExistence type="inferred from homology"/>
<dbReference type="GO" id="GO:0043565">
    <property type="term" value="F:sequence-specific DNA binding"/>
    <property type="evidence" value="ECO:0007669"/>
    <property type="project" value="InterPro"/>
</dbReference>
<dbReference type="Gene3D" id="1.20.58.190">
    <property type="entry name" value="Translin, domain 1"/>
    <property type="match status" value="1"/>
</dbReference>
<dbReference type="InterPro" id="IPR016069">
    <property type="entry name" value="Translin_C"/>
</dbReference>
<keyword evidence="6" id="KW-0460">Magnesium</keyword>
<dbReference type="STRING" id="568069.A0A1J1HPS5"/>
<dbReference type="FunFam" id="1.20.58.200:FF:000001">
    <property type="entry name" value="Translin-associated factor X"/>
    <property type="match status" value="1"/>
</dbReference>
<evidence type="ECO:0000256" key="2">
    <source>
        <dbReference type="ARBA" id="ARBA00004496"/>
    </source>
</evidence>
<reference evidence="9 10" key="1">
    <citation type="submission" date="2015-04" db="EMBL/GenBank/DDBJ databases">
        <authorList>
            <person name="Syromyatnikov M.Y."/>
            <person name="Popov V.N."/>
        </authorList>
    </citation>
    <scope>NUCLEOTIDE SEQUENCE [LARGE SCALE GENOMIC DNA]</scope>
</reference>
<sequence>MSFRKQKNLRQNNRDRDSNKQNQKGEELDTNNPIIKQFQIYSVELDDKHDRHERLVKASRDVTIESKRIIFLLHNIDARKNNKTAVLEEAKQRIEKLCTQNFLVIARELQGYDIYQYIRAISAGIQEFIEAFTFCEYLQDKELSDWNQIEKRFKYKTEDNNEYKFDLIPCEFMLGLADLTGEIMRHCINSLGSGDTDNCFKTCKFLQNIYSKYLTLDSVPNRGRDFSQKMSTMRASTLKCEHVCYNLMVRGTEGSKLVSFDGATGVDADNDEGFF</sequence>
<accession>A0A1J1HPS5</accession>
<evidence type="ECO:0000256" key="8">
    <source>
        <dbReference type="SAM" id="MobiDB-lite"/>
    </source>
</evidence>
<dbReference type="InterPro" id="IPR016068">
    <property type="entry name" value="Translin_N"/>
</dbReference>